<reference evidence="2" key="1">
    <citation type="submission" date="2022-06" db="EMBL/GenBank/DDBJ databases">
        <authorList>
            <consortium name="SYNGENTA / RWTH Aachen University"/>
        </authorList>
    </citation>
    <scope>NUCLEOTIDE SEQUENCE</scope>
</reference>
<name>A0AAV0BVF7_PHAPC</name>
<dbReference type="Proteomes" id="UP001153365">
    <property type="component" value="Unassembled WGS sequence"/>
</dbReference>
<proteinExistence type="predicted"/>
<feature type="compositionally biased region" description="Acidic residues" evidence="1">
    <location>
        <begin position="659"/>
        <end position="677"/>
    </location>
</feature>
<evidence type="ECO:0000313" key="3">
    <source>
        <dbReference type="Proteomes" id="UP001153365"/>
    </source>
</evidence>
<organism evidence="2 3">
    <name type="scientific">Phakopsora pachyrhizi</name>
    <name type="common">Asian soybean rust disease fungus</name>
    <dbReference type="NCBI Taxonomy" id="170000"/>
    <lineage>
        <taxon>Eukaryota</taxon>
        <taxon>Fungi</taxon>
        <taxon>Dikarya</taxon>
        <taxon>Basidiomycota</taxon>
        <taxon>Pucciniomycotina</taxon>
        <taxon>Pucciniomycetes</taxon>
        <taxon>Pucciniales</taxon>
        <taxon>Phakopsoraceae</taxon>
        <taxon>Phakopsora</taxon>
    </lineage>
</organism>
<gene>
    <name evidence="2" type="ORF">PPACK8108_LOCUS25326</name>
</gene>
<protein>
    <submittedName>
        <fullName evidence="2">Uncharacterized protein</fullName>
    </submittedName>
</protein>
<dbReference type="AlphaFoldDB" id="A0AAV0BVF7"/>
<evidence type="ECO:0000256" key="1">
    <source>
        <dbReference type="SAM" id="MobiDB-lite"/>
    </source>
</evidence>
<evidence type="ECO:0000313" key="2">
    <source>
        <dbReference type="EMBL" id="CAH7690087.1"/>
    </source>
</evidence>
<dbReference type="EMBL" id="CALTRL010006197">
    <property type="protein sequence ID" value="CAH7690087.1"/>
    <property type="molecule type" value="Genomic_DNA"/>
</dbReference>
<sequence>MTARSKDDLLANMTEMEINQVTNPGHVPYDSGCEIEKSDVIKVHRGFIETAIKSQGGDKVIGSTIERLIGNFRSPDAVQGSHRVLPQHPETSIGDLFAADKIYFEKERTGNGNYNQCSICNLLTIQTLEKFTVLSNCMYALISDHLTIRKLQPDRVNLSSLKFNLLMKEIIFIRQEVDGKVGLCHRSSTPHWHQALQTKRARPIESTDEDRSELESGTERCVRPLAIEEFFTQSDTELVLDFDRLFDRTTAVEWPGMTSNLESSGMALITVNSQGDQDQGRRHQTQRTLLMRVKRDNETASGWMRMGEFESDIVVVTGHLVTRRTHLNHAKKDIPSPILFQNSSSFYQEATYPSLLASESSESSSPLISPNDCNGKKTQIARSFIVDIICTAQQPENQHLDHQSIPRDIRTILKKLEILPESGVDKRITPQIPSHGNNHQQAIPQEPSSVFVTQPFKHWLGWFLKNNDIEKSISAWTSKLEFSTPSEVYDIQQGNAWKKMKWPSDVNSKNPLRLLASRSQLGVTTINHILKTVTDDLLGLELGHLINTQSYPQGREVFVQMLPLLGDVLKLSVPRTKEETLAASLAWKNSTTLSKREALVKESGVRWSELNRLGYRNPVEDNPLGLMHNWLEEVNPQKRKRGQEDHDNQRKRLRKSNDDICENEEEEEDEDDIDECDGASSDGNSNVWGLDGLLTVEQIDEFKKVQAEVVLPTGLERPPHPFGEQRAGKWKAHHWYTLFQFIVPVVLPQIFAKNPPALKVKSTSFLLLTNVGALCRCTSVVCARTLTPQDPDIFRVYYERYTSTSKRLFKDPNIRPNHHYALHIPEQLELWGPLHGVAEFAGERLIGFLQKIKTNTIIRKCVYENGSLHL</sequence>
<keyword evidence="3" id="KW-1185">Reference proteome</keyword>
<feature type="region of interest" description="Disordered" evidence="1">
    <location>
        <begin position="198"/>
        <end position="217"/>
    </location>
</feature>
<accession>A0AAV0BVF7</accession>
<feature type="region of interest" description="Disordered" evidence="1">
    <location>
        <begin position="635"/>
        <end position="684"/>
    </location>
</feature>
<comment type="caution">
    <text evidence="2">The sequence shown here is derived from an EMBL/GenBank/DDBJ whole genome shotgun (WGS) entry which is preliminary data.</text>
</comment>
<feature type="compositionally biased region" description="Basic and acidic residues" evidence="1">
    <location>
        <begin position="642"/>
        <end position="658"/>
    </location>
</feature>